<proteinExistence type="inferred from homology"/>
<dbReference type="GO" id="GO:0000398">
    <property type="term" value="P:mRNA splicing, via spliceosome"/>
    <property type="evidence" value="ECO:0007669"/>
    <property type="project" value="TreeGrafter"/>
</dbReference>
<dbReference type="Gene3D" id="2.130.10.10">
    <property type="entry name" value="YVTN repeat-like/Quinoprotein amine dehydrogenase"/>
    <property type="match status" value="1"/>
</dbReference>
<dbReference type="Pfam" id="PF00400">
    <property type="entry name" value="WD40"/>
    <property type="match status" value="5"/>
</dbReference>
<evidence type="ECO:0000256" key="5">
    <source>
        <dbReference type="ARBA" id="ARBA00038145"/>
    </source>
</evidence>
<comment type="caution">
    <text evidence="9">The sequence shown here is derived from an EMBL/GenBank/DDBJ whole genome shotgun (WGS) entry which is preliminary data.</text>
</comment>
<feature type="repeat" description="WD" evidence="8">
    <location>
        <begin position="241"/>
        <end position="270"/>
    </location>
</feature>
<evidence type="ECO:0000256" key="2">
    <source>
        <dbReference type="ARBA" id="ARBA00022490"/>
    </source>
</evidence>
<dbReference type="PROSITE" id="PS50082">
    <property type="entry name" value="WD_REPEATS_2"/>
    <property type="match status" value="4"/>
</dbReference>
<evidence type="ECO:0000256" key="3">
    <source>
        <dbReference type="ARBA" id="ARBA00022574"/>
    </source>
</evidence>
<dbReference type="InterPro" id="IPR019775">
    <property type="entry name" value="WD40_repeat_CS"/>
</dbReference>
<dbReference type="PROSITE" id="PS00678">
    <property type="entry name" value="WD_REPEATS_1"/>
    <property type="match status" value="2"/>
</dbReference>
<organism evidence="9 10">
    <name type="scientific">Thelohanellus kitauei</name>
    <name type="common">Myxosporean</name>
    <dbReference type="NCBI Taxonomy" id="669202"/>
    <lineage>
        <taxon>Eukaryota</taxon>
        <taxon>Metazoa</taxon>
        <taxon>Cnidaria</taxon>
        <taxon>Myxozoa</taxon>
        <taxon>Myxosporea</taxon>
        <taxon>Bivalvulida</taxon>
        <taxon>Platysporina</taxon>
        <taxon>Myxobolidae</taxon>
        <taxon>Thelohanellus</taxon>
    </lineage>
</organism>
<dbReference type="PANTHER" id="PTHR22842:SF3">
    <property type="entry name" value="WD REPEAT DOMAIN-CONTAINING PROTEIN 83"/>
    <property type="match status" value="1"/>
</dbReference>
<dbReference type="OMA" id="MCWDIRT"/>
<gene>
    <name evidence="9" type="ORF">RF11_03287</name>
</gene>
<accession>A0A0C2J9Q8</accession>
<keyword evidence="10" id="KW-1185">Reference proteome</keyword>
<dbReference type="InterPro" id="IPR051980">
    <property type="entry name" value="WD_repeat_MORG1"/>
</dbReference>
<sequence length="309" mass="34382">MYEHTELDVPWNLYKSCSSRDFGAIRSVRFNEDGTYCMTGGSDKAIRLWNPVKGLLLKTYLGHGQDVLDVAASFDSSQLASGSKDQVIMIWDVVTGHTIRRMREHYGPVNCVVYNLTESSILVTGSTDSKCHMWDMRTRGSKPVQSLEDAKDTIMSITTSDHEIITASIDCFLRVYDIRRAKLVSDCLGKAVGCCSESRDKLSILCSCLDSKIRLMDKESGSLLNSYGGHKNNEFKIESTFLTNDSYVVSGSEDGRLVYWDLITSEVVKQIPAHKGAVVSLSYSKKLNRLVTASSDGISLWIGNEEPRT</sequence>
<feature type="repeat" description="WD" evidence="8">
    <location>
        <begin position="18"/>
        <end position="50"/>
    </location>
</feature>
<dbReference type="InterPro" id="IPR036322">
    <property type="entry name" value="WD40_repeat_dom_sf"/>
</dbReference>
<dbReference type="SUPFAM" id="SSF50978">
    <property type="entry name" value="WD40 repeat-like"/>
    <property type="match status" value="1"/>
</dbReference>
<name>A0A0C2J9Q8_THEKT</name>
<dbReference type="PROSITE" id="PS50294">
    <property type="entry name" value="WD_REPEATS_REGION"/>
    <property type="match status" value="3"/>
</dbReference>
<dbReference type="Proteomes" id="UP000031668">
    <property type="component" value="Unassembled WGS sequence"/>
</dbReference>
<dbReference type="PRINTS" id="PR00320">
    <property type="entry name" value="GPROTEINBRPT"/>
</dbReference>
<dbReference type="EMBL" id="JWZT01003673">
    <property type="protein sequence ID" value="KII65893.1"/>
    <property type="molecule type" value="Genomic_DNA"/>
</dbReference>
<comment type="similarity">
    <text evidence="5">Belongs to the WD repeat MORG1 family.</text>
</comment>
<dbReference type="GO" id="GO:0071013">
    <property type="term" value="C:catalytic step 2 spliceosome"/>
    <property type="evidence" value="ECO:0007669"/>
    <property type="project" value="TreeGrafter"/>
</dbReference>
<evidence type="ECO:0000256" key="4">
    <source>
        <dbReference type="ARBA" id="ARBA00022737"/>
    </source>
</evidence>
<dbReference type="SMART" id="SM00320">
    <property type="entry name" value="WD40"/>
    <property type="match status" value="6"/>
</dbReference>
<evidence type="ECO:0000256" key="8">
    <source>
        <dbReference type="PROSITE-ProRule" id="PRU00221"/>
    </source>
</evidence>
<keyword evidence="3 8" id="KW-0853">WD repeat</keyword>
<evidence type="ECO:0000256" key="7">
    <source>
        <dbReference type="ARBA" id="ARBA00042222"/>
    </source>
</evidence>
<dbReference type="InterPro" id="IPR015943">
    <property type="entry name" value="WD40/YVTN_repeat-like_dom_sf"/>
</dbReference>
<evidence type="ECO:0000256" key="6">
    <source>
        <dbReference type="ARBA" id="ARBA00040453"/>
    </source>
</evidence>
<dbReference type="CDD" id="cd00200">
    <property type="entry name" value="WD40"/>
    <property type="match status" value="1"/>
</dbReference>
<evidence type="ECO:0000256" key="1">
    <source>
        <dbReference type="ARBA" id="ARBA00004496"/>
    </source>
</evidence>
<keyword evidence="4" id="KW-0677">Repeat</keyword>
<dbReference type="AlphaFoldDB" id="A0A0C2J9Q8"/>
<keyword evidence="2" id="KW-0963">Cytoplasm</keyword>
<dbReference type="InterPro" id="IPR020472">
    <property type="entry name" value="WD40_PAC1"/>
</dbReference>
<dbReference type="OrthoDB" id="71437at2759"/>
<dbReference type="InterPro" id="IPR001680">
    <property type="entry name" value="WD40_rpt"/>
</dbReference>
<protein>
    <recommendedName>
        <fullName evidence="6">WD repeat domain-containing protein 83</fullName>
    </recommendedName>
    <alternativeName>
        <fullName evidence="7">Mitogen-activated protein kinase organizer 1</fullName>
    </alternativeName>
</protein>
<dbReference type="PANTHER" id="PTHR22842">
    <property type="entry name" value="WD40 REPEAT PROTEIN"/>
    <property type="match status" value="1"/>
</dbReference>
<feature type="repeat" description="WD" evidence="8">
    <location>
        <begin position="60"/>
        <end position="101"/>
    </location>
</feature>
<dbReference type="GO" id="GO:0005737">
    <property type="term" value="C:cytoplasm"/>
    <property type="evidence" value="ECO:0007669"/>
    <property type="project" value="UniProtKB-SubCell"/>
</dbReference>
<evidence type="ECO:0000313" key="9">
    <source>
        <dbReference type="EMBL" id="KII65893.1"/>
    </source>
</evidence>
<evidence type="ECO:0000313" key="10">
    <source>
        <dbReference type="Proteomes" id="UP000031668"/>
    </source>
</evidence>
<feature type="repeat" description="WD" evidence="8">
    <location>
        <begin position="102"/>
        <end position="138"/>
    </location>
</feature>
<comment type="subcellular location">
    <subcellularLocation>
        <location evidence="1">Cytoplasm</location>
    </subcellularLocation>
</comment>
<reference evidence="9 10" key="1">
    <citation type="journal article" date="2014" name="Genome Biol. Evol.">
        <title>The genome of the myxosporean Thelohanellus kitauei shows adaptations to nutrient acquisition within its fish host.</title>
        <authorList>
            <person name="Yang Y."/>
            <person name="Xiong J."/>
            <person name="Zhou Z."/>
            <person name="Huo F."/>
            <person name="Miao W."/>
            <person name="Ran C."/>
            <person name="Liu Y."/>
            <person name="Zhang J."/>
            <person name="Feng J."/>
            <person name="Wang M."/>
            <person name="Wang M."/>
            <person name="Wang L."/>
            <person name="Yao B."/>
        </authorList>
    </citation>
    <scope>NUCLEOTIDE SEQUENCE [LARGE SCALE GENOMIC DNA]</scope>
    <source>
        <strain evidence="9">Wuqing</strain>
    </source>
</reference>